<organism evidence="1">
    <name type="scientific">Pithovirus LCPAC304</name>
    <dbReference type="NCBI Taxonomy" id="2506594"/>
    <lineage>
        <taxon>Viruses</taxon>
        <taxon>Pithoviruses</taxon>
    </lineage>
</organism>
<sequence length="79" mass="9113">MDHTVTLQIPYVVPKELQFMRKKGKKHCHTFMVQKSGVITQSGPDEEMMKDAYYQFMKIIGENKAYLEKSELVPPVPPA</sequence>
<name>A0A481Z820_9VIRU</name>
<accession>A0A481Z820</accession>
<dbReference type="EMBL" id="MK500567">
    <property type="protein sequence ID" value="QBK92024.1"/>
    <property type="molecule type" value="Genomic_DNA"/>
</dbReference>
<evidence type="ECO:0008006" key="2">
    <source>
        <dbReference type="Google" id="ProtNLM"/>
    </source>
</evidence>
<protein>
    <recommendedName>
        <fullName evidence="2">Transcription factor TFIID</fullName>
    </recommendedName>
</protein>
<reference evidence="1" key="1">
    <citation type="journal article" date="2019" name="MBio">
        <title>Virus Genomes from Deep Sea Sediments Expand the Ocean Megavirome and Support Independent Origins of Viral Gigantism.</title>
        <authorList>
            <person name="Backstrom D."/>
            <person name="Yutin N."/>
            <person name="Jorgensen S.L."/>
            <person name="Dharamshi J."/>
            <person name="Homa F."/>
            <person name="Zaremba-Niedwiedzka K."/>
            <person name="Spang A."/>
            <person name="Wolf Y.I."/>
            <person name="Koonin E.V."/>
            <person name="Ettema T.J."/>
        </authorList>
    </citation>
    <scope>NUCLEOTIDE SEQUENCE</scope>
</reference>
<evidence type="ECO:0000313" key="1">
    <source>
        <dbReference type="EMBL" id="QBK92024.1"/>
    </source>
</evidence>
<gene>
    <name evidence="1" type="ORF">LCPAC304_03710</name>
</gene>
<proteinExistence type="predicted"/>